<feature type="compositionally biased region" description="Acidic residues" evidence="1">
    <location>
        <begin position="105"/>
        <end position="118"/>
    </location>
</feature>
<gene>
    <name evidence="2" type="ORF">Q5P01_014107</name>
</gene>
<sequence>MEEAIRGRTGSRRLWQEHSGGCRVESNRRQKKPSIKIELDTGVGSDHRTSLQKRQGTEQKGGGDRRSPPGTGQDAELEAGVDGRSPLEVELEADDRKSLEVEPGVGDDVESPPEVELEADGKDTSPVCLIWVQSLPKLTGL</sequence>
<protein>
    <submittedName>
        <fullName evidence="2">Uncharacterized protein</fullName>
    </submittedName>
</protein>
<proteinExistence type="predicted"/>
<accession>A0AA88MNL5</accession>
<dbReference type="Proteomes" id="UP001187415">
    <property type="component" value="Unassembled WGS sequence"/>
</dbReference>
<keyword evidence="3" id="KW-1185">Reference proteome</keyword>
<feature type="compositionally biased region" description="Basic and acidic residues" evidence="1">
    <location>
        <begin position="35"/>
        <end position="67"/>
    </location>
</feature>
<evidence type="ECO:0000313" key="2">
    <source>
        <dbReference type="EMBL" id="KAK2840367.1"/>
    </source>
</evidence>
<dbReference type="EMBL" id="JAUPFM010000010">
    <property type="protein sequence ID" value="KAK2840367.1"/>
    <property type="molecule type" value="Genomic_DNA"/>
</dbReference>
<evidence type="ECO:0000256" key="1">
    <source>
        <dbReference type="SAM" id="MobiDB-lite"/>
    </source>
</evidence>
<reference evidence="2" key="1">
    <citation type="submission" date="2023-07" db="EMBL/GenBank/DDBJ databases">
        <title>Chromosome-level Genome Assembly of Striped Snakehead (Channa striata).</title>
        <authorList>
            <person name="Liu H."/>
        </authorList>
    </citation>
    <scope>NUCLEOTIDE SEQUENCE</scope>
    <source>
        <strain evidence="2">Gz</strain>
        <tissue evidence="2">Muscle</tissue>
    </source>
</reference>
<feature type="region of interest" description="Disordered" evidence="1">
    <location>
        <begin position="1"/>
        <end position="121"/>
    </location>
</feature>
<name>A0AA88MNL5_CHASR</name>
<dbReference type="AlphaFoldDB" id="A0AA88MNL5"/>
<evidence type="ECO:0000313" key="3">
    <source>
        <dbReference type="Proteomes" id="UP001187415"/>
    </source>
</evidence>
<organism evidence="2 3">
    <name type="scientific">Channa striata</name>
    <name type="common">Snakehead murrel</name>
    <name type="synonym">Ophicephalus striatus</name>
    <dbReference type="NCBI Taxonomy" id="64152"/>
    <lineage>
        <taxon>Eukaryota</taxon>
        <taxon>Metazoa</taxon>
        <taxon>Chordata</taxon>
        <taxon>Craniata</taxon>
        <taxon>Vertebrata</taxon>
        <taxon>Euteleostomi</taxon>
        <taxon>Actinopterygii</taxon>
        <taxon>Neopterygii</taxon>
        <taxon>Teleostei</taxon>
        <taxon>Neoteleostei</taxon>
        <taxon>Acanthomorphata</taxon>
        <taxon>Anabantaria</taxon>
        <taxon>Anabantiformes</taxon>
        <taxon>Channoidei</taxon>
        <taxon>Channidae</taxon>
        <taxon>Channa</taxon>
    </lineage>
</organism>
<comment type="caution">
    <text evidence="2">The sequence shown here is derived from an EMBL/GenBank/DDBJ whole genome shotgun (WGS) entry which is preliminary data.</text>
</comment>